<comment type="caution">
    <text evidence="1">The sequence shown here is derived from an EMBL/GenBank/DDBJ whole genome shotgun (WGS) entry which is preliminary data.</text>
</comment>
<dbReference type="EMBL" id="BOQE01000001">
    <property type="protein sequence ID" value="GIM48245.1"/>
    <property type="molecule type" value="Genomic_DNA"/>
</dbReference>
<gene>
    <name evidence="1" type="ORF">DNHGIG_37940</name>
</gene>
<proteinExistence type="predicted"/>
<organism evidence="1 2">
    <name type="scientific">Collibacillus ludicampi</name>
    <dbReference type="NCBI Taxonomy" id="2771369"/>
    <lineage>
        <taxon>Bacteria</taxon>
        <taxon>Bacillati</taxon>
        <taxon>Bacillota</taxon>
        <taxon>Bacilli</taxon>
        <taxon>Bacillales</taxon>
        <taxon>Alicyclobacillaceae</taxon>
        <taxon>Collibacillus</taxon>
    </lineage>
</organism>
<accession>A0AAV4LK63</accession>
<protein>
    <submittedName>
        <fullName evidence="1">Uncharacterized protein</fullName>
    </submittedName>
</protein>
<sequence length="73" mass="8527">MIGSYYISSVSGKGVQQMTWLYEARTYENRSIASYVAMCVRDDQMMMGIREPIVQIFRTKKGKYAVRYRLSGR</sequence>
<evidence type="ECO:0000313" key="1">
    <source>
        <dbReference type="EMBL" id="GIM48245.1"/>
    </source>
</evidence>
<reference evidence="1" key="1">
    <citation type="journal article" date="2023" name="Int. J. Syst. Evol. Microbiol.">
        <title>Collibacillus ludicampi gen. nov., sp. nov., a new soil bacterium of the family Alicyclobacillaceae.</title>
        <authorList>
            <person name="Jojima T."/>
            <person name="Ioku Y."/>
            <person name="Fukuta Y."/>
            <person name="Shirasaka N."/>
            <person name="Matsumura Y."/>
            <person name="Mori M."/>
        </authorList>
    </citation>
    <scope>NUCLEOTIDE SEQUENCE</scope>
    <source>
        <strain evidence="1">TP075</strain>
    </source>
</reference>
<dbReference type="Proteomes" id="UP001057291">
    <property type="component" value="Unassembled WGS sequence"/>
</dbReference>
<dbReference type="AlphaFoldDB" id="A0AAV4LK63"/>
<keyword evidence="2" id="KW-1185">Reference proteome</keyword>
<evidence type="ECO:0000313" key="2">
    <source>
        <dbReference type="Proteomes" id="UP001057291"/>
    </source>
</evidence>
<name>A0AAV4LK63_9BACL</name>